<protein>
    <submittedName>
        <fullName evidence="1">Uncharacterized protein</fullName>
    </submittedName>
</protein>
<dbReference type="EMBL" id="CCKQ01005283">
    <property type="protein sequence ID" value="CDW76448.1"/>
    <property type="molecule type" value="Genomic_DNA"/>
</dbReference>
<dbReference type="AlphaFoldDB" id="A0A078A4M2"/>
<evidence type="ECO:0000313" key="2">
    <source>
        <dbReference type="Proteomes" id="UP000039865"/>
    </source>
</evidence>
<accession>A0A078A4M2</accession>
<keyword evidence="2" id="KW-1185">Reference proteome</keyword>
<evidence type="ECO:0000313" key="1">
    <source>
        <dbReference type="EMBL" id="CDW76448.1"/>
    </source>
</evidence>
<sequence>MNLVALASTYYCTLLLFTHFFCIVSALTDLSSTMSHLLPTRIIGIPWSPVVSWNTSTHLFTLLNDSQFVTSNTIIQQSLPLQNEVHRLQNLSYPAVSQSQRFNSIPLQRGVGKSPKVMTFFQNSAPIVGFDY</sequence>
<dbReference type="Proteomes" id="UP000039865">
    <property type="component" value="Unassembled WGS sequence"/>
</dbReference>
<organism evidence="1 2">
    <name type="scientific">Stylonychia lemnae</name>
    <name type="common">Ciliate</name>
    <dbReference type="NCBI Taxonomy" id="5949"/>
    <lineage>
        <taxon>Eukaryota</taxon>
        <taxon>Sar</taxon>
        <taxon>Alveolata</taxon>
        <taxon>Ciliophora</taxon>
        <taxon>Intramacronucleata</taxon>
        <taxon>Spirotrichea</taxon>
        <taxon>Stichotrichia</taxon>
        <taxon>Sporadotrichida</taxon>
        <taxon>Oxytrichidae</taxon>
        <taxon>Stylonychinae</taxon>
        <taxon>Stylonychia</taxon>
    </lineage>
</organism>
<gene>
    <name evidence="1" type="primary">Contig17094.g18214</name>
    <name evidence="1" type="ORF">STYLEM_5449</name>
</gene>
<reference evidence="1 2" key="1">
    <citation type="submission" date="2014-06" db="EMBL/GenBank/DDBJ databases">
        <authorList>
            <person name="Swart Estienne"/>
        </authorList>
    </citation>
    <scope>NUCLEOTIDE SEQUENCE [LARGE SCALE GENOMIC DNA]</scope>
    <source>
        <strain evidence="1 2">130c</strain>
    </source>
</reference>
<proteinExistence type="predicted"/>
<dbReference type="InParanoid" id="A0A078A4M2"/>
<name>A0A078A4M2_STYLE</name>